<dbReference type="OrthoDB" id="10017160at2759"/>
<protein>
    <recommendedName>
        <fullName evidence="3">Histone-lysine N-methyltransferase SETMAR</fullName>
    </recommendedName>
</protein>
<accession>A0A4C1YAY8</accession>
<dbReference type="GO" id="GO:0003676">
    <property type="term" value="F:nucleic acid binding"/>
    <property type="evidence" value="ECO:0007669"/>
    <property type="project" value="InterPro"/>
</dbReference>
<evidence type="ECO:0000313" key="2">
    <source>
        <dbReference type="Proteomes" id="UP000299102"/>
    </source>
</evidence>
<dbReference type="AlphaFoldDB" id="A0A4C1YAY8"/>
<name>A0A4C1YAY8_EUMVA</name>
<dbReference type="Gene3D" id="3.30.420.10">
    <property type="entry name" value="Ribonuclease H-like superfamily/Ribonuclease H"/>
    <property type="match status" value="1"/>
</dbReference>
<evidence type="ECO:0008006" key="3">
    <source>
        <dbReference type="Google" id="ProtNLM"/>
    </source>
</evidence>
<keyword evidence="2" id="KW-1185">Reference proteome</keyword>
<proteinExistence type="predicted"/>
<evidence type="ECO:0000313" key="1">
    <source>
        <dbReference type="EMBL" id="GBP73236.1"/>
    </source>
</evidence>
<gene>
    <name evidence="1" type="ORF">EVAR_55002_1</name>
</gene>
<reference evidence="1 2" key="1">
    <citation type="journal article" date="2019" name="Commun. Biol.">
        <title>The bagworm genome reveals a unique fibroin gene that provides high tensile strength.</title>
        <authorList>
            <person name="Kono N."/>
            <person name="Nakamura H."/>
            <person name="Ohtoshi R."/>
            <person name="Tomita M."/>
            <person name="Numata K."/>
            <person name="Arakawa K."/>
        </authorList>
    </citation>
    <scope>NUCLEOTIDE SEQUENCE [LARGE SCALE GENOMIC DNA]</scope>
</reference>
<dbReference type="EMBL" id="BGZK01001167">
    <property type="protein sequence ID" value="GBP73236.1"/>
    <property type="molecule type" value="Genomic_DNA"/>
</dbReference>
<sequence length="120" mass="14176">MLTDEFKESRPKSVVVARNVDAVWEPIMQDYHVIYREIKTSLGINIGHKLAHIRYYTKIKVFEEIKHKKEQPTTILRFCILLYDNAHCHTSAETIRFLEDQKIELTGHLPYSPDFTPNDF</sequence>
<comment type="caution">
    <text evidence="1">The sequence shown here is derived from an EMBL/GenBank/DDBJ whole genome shotgun (WGS) entry which is preliminary data.</text>
</comment>
<dbReference type="InterPro" id="IPR036397">
    <property type="entry name" value="RNaseH_sf"/>
</dbReference>
<organism evidence="1 2">
    <name type="scientific">Eumeta variegata</name>
    <name type="common">Bagworm moth</name>
    <name type="synonym">Eumeta japonica</name>
    <dbReference type="NCBI Taxonomy" id="151549"/>
    <lineage>
        <taxon>Eukaryota</taxon>
        <taxon>Metazoa</taxon>
        <taxon>Ecdysozoa</taxon>
        <taxon>Arthropoda</taxon>
        <taxon>Hexapoda</taxon>
        <taxon>Insecta</taxon>
        <taxon>Pterygota</taxon>
        <taxon>Neoptera</taxon>
        <taxon>Endopterygota</taxon>
        <taxon>Lepidoptera</taxon>
        <taxon>Glossata</taxon>
        <taxon>Ditrysia</taxon>
        <taxon>Tineoidea</taxon>
        <taxon>Psychidae</taxon>
        <taxon>Oiketicinae</taxon>
        <taxon>Eumeta</taxon>
    </lineage>
</organism>
<dbReference type="Proteomes" id="UP000299102">
    <property type="component" value="Unassembled WGS sequence"/>
</dbReference>